<evidence type="ECO:0000313" key="1">
    <source>
        <dbReference type="EMBL" id="KAL3574838.1"/>
    </source>
</evidence>
<protein>
    <submittedName>
        <fullName evidence="1">Uncharacterized protein</fullName>
    </submittedName>
</protein>
<organism evidence="1 2">
    <name type="scientific">Populus alba</name>
    <name type="common">White poplar</name>
    <dbReference type="NCBI Taxonomy" id="43335"/>
    <lineage>
        <taxon>Eukaryota</taxon>
        <taxon>Viridiplantae</taxon>
        <taxon>Streptophyta</taxon>
        <taxon>Embryophyta</taxon>
        <taxon>Tracheophyta</taxon>
        <taxon>Spermatophyta</taxon>
        <taxon>Magnoliopsida</taxon>
        <taxon>eudicotyledons</taxon>
        <taxon>Gunneridae</taxon>
        <taxon>Pentapetalae</taxon>
        <taxon>rosids</taxon>
        <taxon>fabids</taxon>
        <taxon>Malpighiales</taxon>
        <taxon>Salicaceae</taxon>
        <taxon>Saliceae</taxon>
        <taxon>Populus</taxon>
    </lineage>
</organism>
<gene>
    <name evidence="1" type="ORF">D5086_022939</name>
</gene>
<comment type="caution">
    <text evidence="1">The sequence shown here is derived from an EMBL/GenBank/DDBJ whole genome shotgun (WGS) entry which is preliminary data.</text>
</comment>
<proteinExistence type="predicted"/>
<evidence type="ECO:0000313" key="2">
    <source>
        <dbReference type="Proteomes" id="UP000309997"/>
    </source>
</evidence>
<name>A0ACC4B8E0_POPAL</name>
<reference evidence="1 2" key="1">
    <citation type="journal article" date="2024" name="Plant Biotechnol. J.">
        <title>Genome and CRISPR/Cas9 system of a widespread forest tree (Populus alba) in the world.</title>
        <authorList>
            <person name="Liu Y.J."/>
            <person name="Jiang P.F."/>
            <person name="Han X.M."/>
            <person name="Li X.Y."/>
            <person name="Wang H.M."/>
            <person name="Wang Y.J."/>
            <person name="Wang X.X."/>
            <person name="Zeng Q.Y."/>
        </authorList>
    </citation>
    <scope>NUCLEOTIDE SEQUENCE [LARGE SCALE GENOMIC DNA]</scope>
    <source>
        <strain evidence="2">cv. PAL-ZL1</strain>
    </source>
</reference>
<keyword evidence="2" id="KW-1185">Reference proteome</keyword>
<dbReference type="Proteomes" id="UP000309997">
    <property type="component" value="Unassembled WGS sequence"/>
</dbReference>
<dbReference type="EMBL" id="RCHU02000012">
    <property type="protein sequence ID" value="KAL3574838.1"/>
    <property type="molecule type" value="Genomic_DNA"/>
</dbReference>
<sequence>MQTQRRATPMGFMVMVGPSIYPAREIVQSATLRGLVFVENKLTLVGMGRRLDSSLPREIFDLSKLARGTYGTPGCYWSKFCGYFRNRSLLLELYEVNIKNFVHSEITSMKSSIYKPSSPRPTLPSSSIHTKTKVMQMKVGPTRKGLLSKGDKGCKVQRPRCKGGLPSTSTSTHTKTKVMQMKVGPTSKGLPSKDDKRCSGTKVTRGAKCKDQGDTHTKTKVVQMKMGPTRKGLPSKGDKGCKVQGPRCYALGPR</sequence>
<accession>A0ACC4B8E0</accession>